<dbReference type="EMBL" id="JBAHYK010000097">
    <property type="protein sequence ID" value="KAL0578475.1"/>
    <property type="molecule type" value="Genomic_DNA"/>
</dbReference>
<feature type="region of interest" description="Disordered" evidence="1">
    <location>
        <begin position="214"/>
        <end position="275"/>
    </location>
</feature>
<reference evidence="2 3" key="1">
    <citation type="submission" date="2024-02" db="EMBL/GenBank/DDBJ databases">
        <title>A draft genome for the cacao thread blight pathogen Marasmius crinis-equi.</title>
        <authorList>
            <person name="Cohen S.P."/>
            <person name="Baruah I.K."/>
            <person name="Amoako-Attah I."/>
            <person name="Bukari Y."/>
            <person name="Meinhardt L.W."/>
            <person name="Bailey B.A."/>
        </authorList>
    </citation>
    <scope>NUCLEOTIDE SEQUENCE [LARGE SCALE GENOMIC DNA]</scope>
    <source>
        <strain evidence="2 3">GH-76</strain>
    </source>
</reference>
<accession>A0ABR3FSM6</accession>
<feature type="compositionally biased region" description="Polar residues" evidence="1">
    <location>
        <begin position="292"/>
        <end position="311"/>
    </location>
</feature>
<name>A0ABR3FSM6_9AGAR</name>
<keyword evidence="3" id="KW-1185">Reference proteome</keyword>
<dbReference type="Proteomes" id="UP001465976">
    <property type="component" value="Unassembled WGS sequence"/>
</dbReference>
<evidence type="ECO:0000313" key="3">
    <source>
        <dbReference type="Proteomes" id="UP001465976"/>
    </source>
</evidence>
<feature type="region of interest" description="Disordered" evidence="1">
    <location>
        <begin position="102"/>
        <end position="187"/>
    </location>
</feature>
<evidence type="ECO:0008006" key="4">
    <source>
        <dbReference type="Google" id="ProtNLM"/>
    </source>
</evidence>
<feature type="region of interest" description="Disordered" evidence="1">
    <location>
        <begin position="1"/>
        <end position="59"/>
    </location>
</feature>
<evidence type="ECO:0000256" key="1">
    <source>
        <dbReference type="SAM" id="MobiDB-lite"/>
    </source>
</evidence>
<feature type="compositionally biased region" description="Polar residues" evidence="1">
    <location>
        <begin position="36"/>
        <end position="56"/>
    </location>
</feature>
<comment type="caution">
    <text evidence="2">The sequence shown here is derived from an EMBL/GenBank/DDBJ whole genome shotgun (WGS) entry which is preliminary data.</text>
</comment>
<evidence type="ECO:0000313" key="2">
    <source>
        <dbReference type="EMBL" id="KAL0578475.1"/>
    </source>
</evidence>
<feature type="region of interest" description="Disordered" evidence="1">
    <location>
        <begin position="291"/>
        <end position="371"/>
    </location>
</feature>
<proteinExistence type="predicted"/>
<feature type="compositionally biased region" description="Low complexity" evidence="1">
    <location>
        <begin position="214"/>
        <end position="227"/>
    </location>
</feature>
<feature type="compositionally biased region" description="Polar residues" evidence="1">
    <location>
        <begin position="107"/>
        <end position="119"/>
    </location>
</feature>
<sequence>MVDQPYTTPEEDPFNVRPLLPPPRRRRSSMLDKWIQEQQRSSTGSSCNTEDLTSDGNLRLNPYLAYPDLPQPANPSPNPCASTVSLNSYEVVDDDEIAQFREESDEIQQNPMPATPTSSRRSHFLGSPSSTLRHLHLSIRPSTPTRQSPSSMASSRSASRMSFLGFGTPSARNVPHQHNRSSSLSTLNTSTAVTSIPDLSPSTKWRPSVLGIFSSPTPSQVSVSSPSETLYAPSRPSMSSSNTATTSTSLTTATAVATEDNCPPPSQSKPQVPKTFVSSLRLRRRSHANLLNVASSENPENNVSRTNSQRARSSRAPLAPKGGTLLAGNLPLDDPLEDDEDDDDDGSCQPQKSVASKAGPPRPEVAFTASNKGGTLPRVTFASLSSRSQKKKKLVISGISSNDIRKFEGAKRWCESFGEVTQIVRMPNGDLHVHFKSAEVADTVCRLRAKVYIAGVGSVNLSWYTGNKR</sequence>
<feature type="compositionally biased region" description="Acidic residues" evidence="1">
    <location>
        <begin position="334"/>
        <end position="346"/>
    </location>
</feature>
<feature type="compositionally biased region" description="Low complexity" evidence="1">
    <location>
        <begin position="138"/>
        <end position="162"/>
    </location>
</feature>
<protein>
    <recommendedName>
        <fullName evidence="4">RRM domain-containing protein</fullName>
    </recommendedName>
</protein>
<organism evidence="2 3">
    <name type="scientific">Marasmius crinis-equi</name>
    <dbReference type="NCBI Taxonomy" id="585013"/>
    <lineage>
        <taxon>Eukaryota</taxon>
        <taxon>Fungi</taxon>
        <taxon>Dikarya</taxon>
        <taxon>Basidiomycota</taxon>
        <taxon>Agaricomycotina</taxon>
        <taxon>Agaricomycetes</taxon>
        <taxon>Agaricomycetidae</taxon>
        <taxon>Agaricales</taxon>
        <taxon>Marasmiineae</taxon>
        <taxon>Marasmiaceae</taxon>
        <taxon>Marasmius</taxon>
    </lineage>
</organism>
<feature type="compositionally biased region" description="Low complexity" evidence="1">
    <location>
        <begin position="237"/>
        <end position="258"/>
    </location>
</feature>
<gene>
    <name evidence="2" type="ORF">V5O48_003524</name>
</gene>